<reference evidence="25 26" key="1">
    <citation type="submission" date="2015-11" db="EMBL/GenBank/DDBJ databases">
        <title>Bacillus caseinolyticus sp nov.</title>
        <authorList>
            <person name="Dastager S.G."/>
            <person name="Mawlankar R."/>
        </authorList>
    </citation>
    <scope>NUCLEOTIDE SEQUENCE [LARGE SCALE GENOMIC DNA]</scope>
    <source>
        <strain evidence="25 26">SGD-V-76</strain>
    </source>
</reference>
<dbReference type="GO" id="GO:0008360">
    <property type="term" value="P:regulation of cell shape"/>
    <property type="evidence" value="ECO:0007669"/>
    <property type="project" value="UniProtKB-KW"/>
</dbReference>
<dbReference type="GO" id="GO:0000287">
    <property type="term" value="F:magnesium ion binding"/>
    <property type="evidence" value="ECO:0007669"/>
    <property type="project" value="UniProtKB-UniRule"/>
</dbReference>
<evidence type="ECO:0000259" key="22">
    <source>
        <dbReference type="Pfam" id="PF01225"/>
    </source>
</evidence>
<keyword evidence="4 20" id="KW-0436">Ligase</keyword>
<dbReference type="InterPro" id="IPR013221">
    <property type="entry name" value="Mur_ligase_cen"/>
</dbReference>
<dbReference type="SUPFAM" id="SSF53623">
    <property type="entry name" value="MurD-like peptide ligases, catalytic domain"/>
    <property type="match status" value="1"/>
</dbReference>
<evidence type="ECO:0000256" key="10">
    <source>
        <dbReference type="ARBA" id="ARBA00022984"/>
    </source>
</evidence>
<evidence type="ECO:0000256" key="5">
    <source>
        <dbReference type="ARBA" id="ARBA00022618"/>
    </source>
</evidence>
<dbReference type="InterPro" id="IPR036615">
    <property type="entry name" value="Mur_ligase_C_dom_sf"/>
</dbReference>
<feature type="binding site" evidence="20">
    <location>
        <position position="458"/>
    </location>
    <ligand>
        <name>meso-2,6-diaminopimelate</name>
        <dbReference type="ChEBI" id="CHEBI:57791"/>
    </ligand>
</feature>
<proteinExistence type="inferred from homology"/>
<dbReference type="Gene3D" id="3.40.1390.10">
    <property type="entry name" value="MurE/MurF, N-terminal domain"/>
    <property type="match status" value="1"/>
</dbReference>
<comment type="catalytic activity">
    <reaction evidence="13 20">
        <text>UDP-N-acetyl-alpha-D-muramoyl-L-alanyl-D-glutamate + meso-2,6-diaminopimelate + ATP = UDP-N-acetyl-alpha-D-muramoyl-L-alanyl-gamma-D-glutamyl-meso-2,6-diaminopimelate + ADP + phosphate + H(+)</text>
        <dbReference type="Rhea" id="RHEA:23676"/>
        <dbReference type="ChEBI" id="CHEBI:15378"/>
        <dbReference type="ChEBI" id="CHEBI:30616"/>
        <dbReference type="ChEBI" id="CHEBI:43474"/>
        <dbReference type="ChEBI" id="CHEBI:57791"/>
        <dbReference type="ChEBI" id="CHEBI:83900"/>
        <dbReference type="ChEBI" id="CHEBI:83905"/>
        <dbReference type="ChEBI" id="CHEBI:456216"/>
        <dbReference type="EC" id="6.3.2.13"/>
    </reaction>
</comment>
<dbReference type="InterPro" id="IPR005761">
    <property type="entry name" value="UDP-N-AcMur-Glu-dNH2Pim_ligase"/>
</dbReference>
<dbReference type="Gene3D" id="3.40.1190.10">
    <property type="entry name" value="Mur-like, catalytic domain"/>
    <property type="match status" value="1"/>
</dbReference>
<dbReference type="PANTHER" id="PTHR23135">
    <property type="entry name" value="MUR LIGASE FAMILY MEMBER"/>
    <property type="match status" value="1"/>
</dbReference>
<feature type="binding site" evidence="20">
    <location>
        <position position="462"/>
    </location>
    <ligand>
        <name>meso-2,6-diaminopimelate</name>
        <dbReference type="ChEBI" id="CHEBI:57791"/>
    </ligand>
</feature>
<feature type="binding site" evidence="20">
    <location>
        <begin position="408"/>
        <end position="411"/>
    </location>
    <ligand>
        <name>meso-2,6-diaminopimelate</name>
        <dbReference type="ChEBI" id="CHEBI:57791"/>
    </ligand>
</feature>
<name>A0A0V8JS18_9BACI</name>
<dbReference type="GO" id="GO:0071555">
    <property type="term" value="P:cell wall organization"/>
    <property type="evidence" value="ECO:0007669"/>
    <property type="project" value="UniProtKB-KW"/>
</dbReference>
<dbReference type="SUPFAM" id="SSF53244">
    <property type="entry name" value="MurD-like peptide ligases, peptide-binding domain"/>
    <property type="match status" value="1"/>
</dbReference>
<organism evidence="25 26">
    <name type="scientific">Priestia veravalensis</name>
    <dbReference type="NCBI Taxonomy" id="1414648"/>
    <lineage>
        <taxon>Bacteria</taxon>
        <taxon>Bacillati</taxon>
        <taxon>Bacillota</taxon>
        <taxon>Bacilli</taxon>
        <taxon>Bacillales</taxon>
        <taxon>Bacillaceae</taxon>
        <taxon>Priestia</taxon>
    </lineage>
</organism>
<dbReference type="GO" id="GO:0051301">
    <property type="term" value="P:cell division"/>
    <property type="evidence" value="ECO:0007669"/>
    <property type="project" value="UniProtKB-KW"/>
</dbReference>
<evidence type="ECO:0000256" key="19">
    <source>
        <dbReference type="ARBA" id="ARBA00081560"/>
    </source>
</evidence>
<keyword evidence="6 20" id="KW-0547">Nucleotide-binding</keyword>
<dbReference type="Pfam" id="PF08245">
    <property type="entry name" value="Mur_ligase_M"/>
    <property type="match status" value="1"/>
</dbReference>
<dbReference type="RefSeq" id="WP_025908837.1">
    <property type="nucleotide sequence ID" value="NZ_KQ758627.1"/>
</dbReference>
<feature type="domain" description="Mur ligase central" evidence="24">
    <location>
        <begin position="106"/>
        <end position="313"/>
    </location>
</feature>
<evidence type="ECO:0000256" key="21">
    <source>
        <dbReference type="RuleBase" id="RU004135"/>
    </source>
</evidence>
<dbReference type="GO" id="GO:0005737">
    <property type="term" value="C:cytoplasm"/>
    <property type="evidence" value="ECO:0007669"/>
    <property type="project" value="UniProtKB-SubCell"/>
</dbReference>
<feature type="short sequence motif" description="Meso-diaminopimelate recognition motif" evidence="20">
    <location>
        <begin position="408"/>
        <end position="411"/>
    </location>
</feature>
<dbReference type="InterPro" id="IPR000713">
    <property type="entry name" value="Mur_ligase_N"/>
</dbReference>
<evidence type="ECO:0000256" key="9">
    <source>
        <dbReference type="ARBA" id="ARBA00022960"/>
    </source>
</evidence>
<dbReference type="InterPro" id="IPR035911">
    <property type="entry name" value="MurE/MurF_N"/>
</dbReference>
<evidence type="ECO:0000256" key="2">
    <source>
        <dbReference type="ARBA" id="ARBA00005898"/>
    </source>
</evidence>
<evidence type="ECO:0000256" key="7">
    <source>
        <dbReference type="ARBA" id="ARBA00022840"/>
    </source>
</evidence>
<accession>A0A0V8JS18</accession>
<feature type="domain" description="Mur ligase N-terminal catalytic" evidence="22">
    <location>
        <begin position="22"/>
        <end position="94"/>
    </location>
</feature>
<evidence type="ECO:0000256" key="14">
    <source>
        <dbReference type="ARBA" id="ARBA00056782"/>
    </source>
</evidence>
<evidence type="ECO:0000256" key="11">
    <source>
        <dbReference type="ARBA" id="ARBA00023306"/>
    </source>
</evidence>
<evidence type="ECO:0000256" key="16">
    <source>
        <dbReference type="ARBA" id="ARBA00072883"/>
    </source>
</evidence>
<evidence type="ECO:0000256" key="15">
    <source>
        <dbReference type="ARBA" id="ARBA00066633"/>
    </source>
</evidence>
<evidence type="ECO:0000256" key="8">
    <source>
        <dbReference type="ARBA" id="ARBA00022842"/>
    </source>
</evidence>
<evidence type="ECO:0000256" key="20">
    <source>
        <dbReference type="HAMAP-Rule" id="MF_00208"/>
    </source>
</evidence>
<keyword evidence="9 20" id="KW-0133">Cell shape</keyword>
<keyword evidence="11 20" id="KW-0131">Cell cycle</keyword>
<keyword evidence="8 20" id="KW-0460">Magnesium</keyword>
<comment type="cofactor">
    <cofactor evidence="20">
        <name>Mg(2+)</name>
        <dbReference type="ChEBI" id="CHEBI:18420"/>
    </cofactor>
</comment>
<dbReference type="FunFam" id="3.40.1390.10:FF:000005">
    <property type="entry name" value="UDP-N-acetylmuramoyl-L-alanyl-D-glutamate--2,6-diaminopimelate ligase"/>
    <property type="match status" value="1"/>
</dbReference>
<evidence type="ECO:0000256" key="13">
    <source>
        <dbReference type="ARBA" id="ARBA00050251"/>
    </source>
</evidence>
<feature type="binding site" evidence="20">
    <location>
        <position position="30"/>
    </location>
    <ligand>
        <name>UDP-N-acetyl-alpha-D-muramoyl-L-alanyl-D-glutamate</name>
        <dbReference type="ChEBI" id="CHEBI:83900"/>
    </ligand>
</feature>
<dbReference type="GO" id="GO:0009252">
    <property type="term" value="P:peptidoglycan biosynthetic process"/>
    <property type="evidence" value="ECO:0007669"/>
    <property type="project" value="UniProtKB-UniRule"/>
</dbReference>
<evidence type="ECO:0000259" key="23">
    <source>
        <dbReference type="Pfam" id="PF02875"/>
    </source>
</evidence>
<evidence type="ECO:0000256" key="1">
    <source>
        <dbReference type="ARBA" id="ARBA00004752"/>
    </source>
</evidence>
<dbReference type="EC" id="6.3.2.13" evidence="15 20"/>
<evidence type="ECO:0000259" key="24">
    <source>
        <dbReference type="Pfam" id="PF08245"/>
    </source>
</evidence>
<dbReference type="Gene3D" id="3.90.190.20">
    <property type="entry name" value="Mur ligase, C-terminal domain"/>
    <property type="match status" value="1"/>
</dbReference>
<evidence type="ECO:0000256" key="18">
    <source>
        <dbReference type="ARBA" id="ARBA00076158"/>
    </source>
</evidence>
<feature type="binding site" evidence="20">
    <location>
        <position position="149"/>
    </location>
    <ligand>
        <name>UDP-N-acetyl-alpha-D-muramoyl-L-alanyl-D-glutamate</name>
        <dbReference type="ChEBI" id="CHEBI:83900"/>
    </ligand>
</feature>
<evidence type="ECO:0000313" key="25">
    <source>
        <dbReference type="EMBL" id="KSU89750.1"/>
    </source>
</evidence>
<feature type="modified residue" description="N6-carboxylysine" evidence="20">
    <location>
        <position position="217"/>
    </location>
</feature>
<comment type="caution">
    <text evidence="20">Lacks conserved residue(s) required for the propagation of feature annotation.</text>
</comment>
<comment type="caution">
    <text evidence="25">The sequence shown here is derived from an EMBL/GenBank/DDBJ whole genome shotgun (WGS) entry which is preliminary data.</text>
</comment>
<keyword evidence="7 20" id="KW-0067">ATP-binding</keyword>
<evidence type="ECO:0000256" key="12">
    <source>
        <dbReference type="ARBA" id="ARBA00023316"/>
    </source>
</evidence>
<dbReference type="Pfam" id="PF02875">
    <property type="entry name" value="Mur_ligase_C"/>
    <property type="match status" value="1"/>
</dbReference>
<dbReference type="EMBL" id="LNQP01000002">
    <property type="protein sequence ID" value="KSU89750.1"/>
    <property type="molecule type" value="Genomic_DNA"/>
</dbReference>
<evidence type="ECO:0000313" key="26">
    <source>
        <dbReference type="Proteomes" id="UP000053681"/>
    </source>
</evidence>
<evidence type="ECO:0000256" key="6">
    <source>
        <dbReference type="ARBA" id="ARBA00022741"/>
    </source>
</evidence>
<keyword evidence="10 20" id="KW-0573">Peptidoglycan synthesis</keyword>
<dbReference type="UniPathway" id="UPA00219"/>
<evidence type="ECO:0000256" key="4">
    <source>
        <dbReference type="ARBA" id="ARBA00022598"/>
    </source>
</evidence>
<feature type="domain" description="Mur ligase C-terminal" evidence="23">
    <location>
        <begin position="335"/>
        <end position="460"/>
    </location>
</feature>
<dbReference type="SUPFAM" id="SSF63418">
    <property type="entry name" value="MurE/MurF N-terminal domain"/>
    <property type="match status" value="1"/>
</dbReference>
<dbReference type="InterPro" id="IPR036565">
    <property type="entry name" value="Mur-like_cat_sf"/>
</dbReference>
<dbReference type="AlphaFoldDB" id="A0A0V8JS18"/>
<comment type="pathway">
    <text evidence="1 20 21">Cell wall biogenesis; peptidoglycan biosynthesis.</text>
</comment>
<dbReference type="GO" id="GO:0005524">
    <property type="term" value="F:ATP binding"/>
    <property type="evidence" value="ECO:0007669"/>
    <property type="project" value="UniProtKB-UniRule"/>
</dbReference>
<dbReference type="InterPro" id="IPR004101">
    <property type="entry name" value="Mur_ligase_C"/>
</dbReference>
<feature type="binding site" evidence="20">
    <location>
        <position position="177"/>
    </location>
    <ligand>
        <name>UDP-N-acetyl-alpha-D-muramoyl-L-alanyl-D-glutamate</name>
        <dbReference type="ChEBI" id="CHEBI:83900"/>
    </ligand>
</feature>
<sequence length="489" mass="54337">MDLRKLLGHLHDFVQIPEKNIEITSIEMDSREVKPRALFICVNGYTVDGHDFAQTAVEKGAVAILAERPLDVDVPVILVKSTKRAMAVLADAFYGHPTQKLRLIGVTGTNGKTTITHLIEHMFKAQQKKTGLIGTIEIRIGDQSYDVKNTTPESLTLQKTFGQMVEEDVEVAMMEVSSHALDMGRVHGCDFDVAVFTNLTQDHLDYHETMDDYRRAKGLLFAQLGNAYYSDKRPKFAILNADDKASEEYIRSTAATVITYGIDNESDIRAKNIKMTNGGTTFTLVTPMESVEVTMQLVGKFSVYNVLAATAACLVSDMPLSVIVEEITKLQGVSGRFELVNENQEFTVIVDYAHTPDSLENVLQTVKQFATNNIYTIVGCGGDRDRTKRPIMANIAASYSTEAILTSDNPRSEDPEAILHDMEQGIKTDNFVTIVDRAEAIKFAVSKAQKDDVIVIAGKGHETYQIVGNQVLDFDDREVARKMIRERNL</sequence>
<evidence type="ECO:0000256" key="17">
    <source>
        <dbReference type="ARBA" id="ARBA00075482"/>
    </source>
</evidence>
<feature type="binding site" evidence="20">
    <location>
        <begin position="150"/>
        <end position="151"/>
    </location>
    <ligand>
        <name>UDP-N-acetyl-alpha-D-muramoyl-L-alanyl-D-glutamate</name>
        <dbReference type="ChEBI" id="CHEBI:83900"/>
    </ligand>
</feature>
<comment type="subcellular location">
    <subcellularLocation>
        <location evidence="20 21">Cytoplasm</location>
    </subcellularLocation>
</comment>
<feature type="binding site" evidence="20">
    <location>
        <position position="384"/>
    </location>
    <ligand>
        <name>meso-2,6-diaminopimelate</name>
        <dbReference type="ChEBI" id="CHEBI:57791"/>
    </ligand>
</feature>
<comment type="function">
    <text evidence="14 20">Catalyzes the addition of meso-diaminopimelic acid to the nucleotide precursor UDP-N-acetylmuramoyl-L-alanyl-D-glutamate (UMAG) in the biosynthesis of bacterial cell-wall peptidoglycan.</text>
</comment>
<dbReference type="GO" id="GO:0008765">
    <property type="term" value="F:UDP-N-acetylmuramoylalanyl-D-glutamate-2,6-diaminopimelate ligase activity"/>
    <property type="evidence" value="ECO:0007669"/>
    <property type="project" value="UniProtKB-UniRule"/>
</dbReference>
<dbReference type="NCBIfam" id="NF001126">
    <property type="entry name" value="PRK00139.1-4"/>
    <property type="match status" value="1"/>
</dbReference>
<evidence type="ECO:0000256" key="3">
    <source>
        <dbReference type="ARBA" id="ARBA00022490"/>
    </source>
</evidence>
<dbReference type="FunFam" id="3.90.190.20:FF:000006">
    <property type="entry name" value="UDP-N-acetylmuramoyl-L-alanyl-D-glutamate--2,6-diaminopimelate ligase"/>
    <property type="match status" value="1"/>
</dbReference>
<dbReference type="NCBIfam" id="TIGR01085">
    <property type="entry name" value="murE"/>
    <property type="match status" value="1"/>
</dbReference>
<feature type="binding site" evidence="20">
    <location>
        <begin position="108"/>
        <end position="114"/>
    </location>
    <ligand>
        <name>ATP</name>
        <dbReference type="ChEBI" id="CHEBI:30616"/>
    </ligand>
</feature>
<comment type="PTM">
    <text evidence="20">Carboxylation is probably crucial for Mg(2+) binding and, consequently, for the gamma-phosphate positioning of ATP.</text>
</comment>
<keyword evidence="3 20" id="KW-0963">Cytoplasm</keyword>
<feature type="binding site" evidence="20">
    <location>
        <position position="185"/>
    </location>
    <ligand>
        <name>UDP-N-acetyl-alpha-D-muramoyl-L-alanyl-D-glutamate</name>
        <dbReference type="ChEBI" id="CHEBI:83900"/>
    </ligand>
</feature>
<dbReference type="HAMAP" id="MF_00208">
    <property type="entry name" value="MurE"/>
    <property type="match status" value="1"/>
</dbReference>
<keyword evidence="26" id="KW-1185">Reference proteome</keyword>
<protein>
    <recommendedName>
        <fullName evidence="16 20">UDP-N-acetylmuramoyl-L-alanyl-D-glutamate--2,6-diaminopimelate ligase</fullName>
        <ecNumber evidence="15 20">6.3.2.13</ecNumber>
    </recommendedName>
    <alternativeName>
        <fullName evidence="17 20">Meso-A2pm-adding enzyme</fullName>
    </alternativeName>
    <alternativeName>
        <fullName evidence="18 20">Meso-diaminopimelate-adding enzyme</fullName>
    </alternativeName>
    <alternativeName>
        <fullName evidence="19 20">UDP-MurNAc-L-Ala-D-Glu:meso-diaminopimelate ligase</fullName>
    </alternativeName>
    <alternativeName>
        <fullName evidence="20">UDP-MurNAc-tripeptide synthetase</fullName>
    </alternativeName>
    <alternativeName>
        <fullName evidence="20">UDP-N-acetylmuramyl-tripeptide synthetase</fullName>
    </alternativeName>
</protein>
<comment type="similarity">
    <text evidence="2 20">Belongs to the MurCDEF family. MurE subfamily.</text>
</comment>
<dbReference type="NCBIfam" id="NF001124">
    <property type="entry name" value="PRK00139.1-2"/>
    <property type="match status" value="1"/>
</dbReference>
<dbReference type="Proteomes" id="UP000053681">
    <property type="component" value="Unassembled WGS sequence"/>
</dbReference>
<keyword evidence="5 20" id="KW-0132">Cell division</keyword>
<gene>
    <name evidence="20" type="primary">murE</name>
    <name evidence="25" type="ORF">AS180_01235</name>
</gene>
<dbReference type="PANTHER" id="PTHR23135:SF4">
    <property type="entry name" value="UDP-N-ACETYLMURAMOYL-L-ALANYL-D-GLUTAMATE--2,6-DIAMINOPIMELATE LIGASE MURE HOMOLOG, CHLOROPLASTIC"/>
    <property type="match status" value="1"/>
</dbReference>
<keyword evidence="12 20" id="KW-0961">Cell wall biogenesis/degradation</keyword>
<dbReference type="Pfam" id="PF01225">
    <property type="entry name" value="Mur_ligase"/>
    <property type="match status" value="1"/>
</dbReference>